<dbReference type="Proteomes" id="UP000669239">
    <property type="component" value="Unassembled WGS sequence"/>
</dbReference>
<dbReference type="Gene3D" id="3.30.450.20">
    <property type="entry name" value="PAS domain"/>
    <property type="match status" value="1"/>
</dbReference>
<gene>
    <name evidence="5" type="ORF">G5B36_09130</name>
</gene>
<organism evidence="5 6">
    <name type="scientific">Enterocloster aldenensis</name>
    <dbReference type="NCBI Taxonomy" id="358742"/>
    <lineage>
        <taxon>Bacteria</taxon>
        <taxon>Bacillati</taxon>
        <taxon>Bacillota</taxon>
        <taxon>Clostridia</taxon>
        <taxon>Lachnospirales</taxon>
        <taxon>Lachnospiraceae</taxon>
        <taxon>Enterocloster</taxon>
    </lineage>
</organism>
<dbReference type="Pfam" id="PF25601">
    <property type="entry name" value="AAA_lid_14"/>
    <property type="match status" value="1"/>
</dbReference>
<dbReference type="InterPro" id="IPR002078">
    <property type="entry name" value="Sigma_54_int"/>
</dbReference>
<dbReference type="InterPro" id="IPR000014">
    <property type="entry name" value="PAS"/>
</dbReference>
<dbReference type="InterPro" id="IPR003593">
    <property type="entry name" value="AAA+_ATPase"/>
</dbReference>
<proteinExistence type="predicted"/>
<accession>A0ABX2HHZ5</accession>
<dbReference type="CDD" id="cd00009">
    <property type="entry name" value="AAA"/>
    <property type="match status" value="1"/>
</dbReference>
<feature type="domain" description="Sigma-54 factor interaction" evidence="3">
    <location>
        <begin position="342"/>
        <end position="567"/>
    </location>
</feature>
<reference evidence="5 6" key="1">
    <citation type="journal article" date="2020" name="Cell Host Microbe">
        <title>Functional and Genomic Variation between Human-Derived Isolates of Lachnospiraceae Reveals Inter- and Intra-Species Diversity.</title>
        <authorList>
            <person name="Sorbara M.T."/>
            <person name="Littmann E.R."/>
            <person name="Fontana E."/>
            <person name="Moody T.U."/>
            <person name="Kohout C.E."/>
            <person name="Gjonbalaj M."/>
            <person name="Eaton V."/>
            <person name="Seok R."/>
            <person name="Leiner I.M."/>
            <person name="Pamer E.G."/>
        </authorList>
    </citation>
    <scope>NUCLEOTIDE SEQUENCE [LARGE SCALE GENOMIC DNA]</scope>
    <source>
        <strain evidence="5 6">MSK.1.17</strain>
    </source>
</reference>
<dbReference type="PROSITE" id="PS50045">
    <property type="entry name" value="SIGMA54_INTERACT_4"/>
    <property type="match status" value="1"/>
</dbReference>
<feature type="domain" description="PAS" evidence="4">
    <location>
        <begin position="213"/>
        <end position="259"/>
    </location>
</feature>
<dbReference type="SUPFAM" id="SSF55785">
    <property type="entry name" value="PYP-like sensor domain (PAS domain)"/>
    <property type="match status" value="1"/>
</dbReference>
<dbReference type="Gene3D" id="1.10.10.10">
    <property type="entry name" value="Winged helix-like DNA-binding domain superfamily/Winged helix DNA-binding domain"/>
    <property type="match status" value="1"/>
</dbReference>
<evidence type="ECO:0000259" key="4">
    <source>
        <dbReference type="PROSITE" id="PS50112"/>
    </source>
</evidence>
<dbReference type="SUPFAM" id="SSF52540">
    <property type="entry name" value="P-loop containing nucleoside triphosphate hydrolases"/>
    <property type="match status" value="1"/>
</dbReference>
<dbReference type="InterPro" id="IPR025943">
    <property type="entry name" value="Sigma_54_int_dom_ATP-bd_2"/>
</dbReference>
<evidence type="ECO:0000313" key="6">
    <source>
        <dbReference type="Proteomes" id="UP000669239"/>
    </source>
</evidence>
<dbReference type="PANTHER" id="PTHR32071:SF57">
    <property type="entry name" value="C4-DICARBOXYLATE TRANSPORT TRANSCRIPTIONAL REGULATORY PROTEIN DCTD"/>
    <property type="match status" value="1"/>
</dbReference>
<dbReference type="PANTHER" id="PTHR32071">
    <property type="entry name" value="TRANSCRIPTIONAL REGULATORY PROTEIN"/>
    <property type="match status" value="1"/>
</dbReference>
<dbReference type="InterPro" id="IPR036388">
    <property type="entry name" value="WH-like_DNA-bd_sf"/>
</dbReference>
<dbReference type="PROSITE" id="PS50112">
    <property type="entry name" value="PAS"/>
    <property type="match status" value="1"/>
</dbReference>
<name>A0ABX2HHZ5_9FIRM</name>
<dbReference type="InterPro" id="IPR035965">
    <property type="entry name" value="PAS-like_dom_sf"/>
</dbReference>
<keyword evidence="6" id="KW-1185">Reference proteome</keyword>
<keyword evidence="2" id="KW-0067">ATP-binding</keyword>
<dbReference type="InterPro" id="IPR025662">
    <property type="entry name" value="Sigma_54_int_dom_ATP-bd_1"/>
</dbReference>
<sequence length="702" mass="79186">MKRVAVISYDERAGVFHAEQMEFLFDNRIKAFSMDVPSIRKHGLEKADLYCITTDALENLPDFHTQVEGGIPIVMLCVTFSHDILQRLSLIPSGTEALLVNLNEPMAQEAVTKLIQLGASHINYIPFYPGASPKLADGIQYAITPDEARYVPEGIPHIVDVGQRQMDSGTLVEIALKLKMYDLWENRKWKAHLASIASNNYNFDELFGRALRLESSFQSLIDIMEIGILGINEQGAVFICNKKAETIVGRNLTDAIGQQAGELFPYLPLEECRRTHRKIDAKLVKINQNPVTVGIYPISHNQKNMGFLVMLQHFGEEEEKQHKIRNQLLNKGHTAKYTFDHIIGISPSIERVREIAKKMAGTRASILITGESGTGKELFAQAIHNASDRRLEPFIALNCGALPENLLESELFGYVDGAFTGAKKGGRLGLFEFAHKGTLFLDEVEGMSPMLQVKLLRVIQEHEVMRLGDTRLISIDVRIIAATNRDLEQLVQKGEFREDLYYRLNTLPINLPPLRERIEDIIPLIHTFAEENGSRFQLSGPVCEALKGHYWRGNVRELKNCADYFSFLDKKVIEYEDLPPGFFHGRAKPEKEPVHDCQDNTILEFRQMTSPRQEAYLFVLSKILESNKGRVSISRERLSGCSCEKGLDLSVYEVREILSDLDSMGYIMVRKGRGGSRITDKGKHVLHYSGLNPDGKCGQSGW</sequence>
<dbReference type="RefSeq" id="WP_117561960.1">
    <property type="nucleotide sequence ID" value="NZ_JAAITT010000010.1"/>
</dbReference>
<dbReference type="PROSITE" id="PS00675">
    <property type="entry name" value="SIGMA54_INTERACT_1"/>
    <property type="match status" value="1"/>
</dbReference>
<evidence type="ECO:0000256" key="2">
    <source>
        <dbReference type="ARBA" id="ARBA00022840"/>
    </source>
</evidence>
<protein>
    <submittedName>
        <fullName evidence="5">AAA domain-containing protein</fullName>
    </submittedName>
</protein>
<dbReference type="InterPro" id="IPR058031">
    <property type="entry name" value="AAA_lid_NorR"/>
</dbReference>
<dbReference type="CDD" id="cd00130">
    <property type="entry name" value="PAS"/>
    <property type="match status" value="1"/>
</dbReference>
<comment type="caution">
    <text evidence="5">The sequence shown here is derived from an EMBL/GenBank/DDBJ whole genome shotgun (WGS) entry which is preliminary data.</text>
</comment>
<dbReference type="Pfam" id="PF00158">
    <property type="entry name" value="Sigma54_activat"/>
    <property type="match status" value="1"/>
</dbReference>
<dbReference type="InterPro" id="IPR027417">
    <property type="entry name" value="P-loop_NTPase"/>
</dbReference>
<evidence type="ECO:0000256" key="1">
    <source>
        <dbReference type="ARBA" id="ARBA00022741"/>
    </source>
</evidence>
<dbReference type="Gene3D" id="1.10.8.60">
    <property type="match status" value="1"/>
</dbReference>
<dbReference type="PROSITE" id="PS00676">
    <property type="entry name" value="SIGMA54_INTERACT_2"/>
    <property type="match status" value="1"/>
</dbReference>
<dbReference type="EMBL" id="JAAITT010000010">
    <property type="protein sequence ID" value="NSJ48862.1"/>
    <property type="molecule type" value="Genomic_DNA"/>
</dbReference>
<dbReference type="SMART" id="SM00091">
    <property type="entry name" value="PAS"/>
    <property type="match status" value="1"/>
</dbReference>
<evidence type="ECO:0000313" key="5">
    <source>
        <dbReference type="EMBL" id="NSJ48862.1"/>
    </source>
</evidence>
<dbReference type="Gene3D" id="3.40.50.300">
    <property type="entry name" value="P-loop containing nucleotide triphosphate hydrolases"/>
    <property type="match status" value="1"/>
</dbReference>
<evidence type="ECO:0000259" key="3">
    <source>
        <dbReference type="PROSITE" id="PS50045"/>
    </source>
</evidence>
<dbReference type="SMART" id="SM00382">
    <property type="entry name" value="AAA"/>
    <property type="match status" value="1"/>
</dbReference>
<keyword evidence="1" id="KW-0547">Nucleotide-binding</keyword>